<evidence type="ECO:0000313" key="2">
    <source>
        <dbReference type="EMBL" id="SFR92322.1"/>
    </source>
</evidence>
<dbReference type="RefSeq" id="WP_089814526.1">
    <property type="nucleotide sequence ID" value="NZ_FOZK01000001.1"/>
</dbReference>
<sequence>MAGPDDEEPSFPVVCPECDTETRVALSDLEDAIDRHNDQLHDGDDVAQIDPDVADAVLDLAAEDMGLYDE</sequence>
<name>A0A1I6KM28_9EURY</name>
<reference evidence="2 3" key="1">
    <citation type="submission" date="2016-10" db="EMBL/GenBank/DDBJ databases">
        <authorList>
            <person name="de Groot N.N."/>
        </authorList>
    </citation>
    <scope>NUCLEOTIDE SEQUENCE [LARGE SCALE GENOMIC DNA]</scope>
    <source>
        <strain evidence="2 3">CGMCC 1.10457</strain>
    </source>
</reference>
<accession>A0A1I6KM28</accession>
<dbReference type="InterPro" id="IPR058462">
    <property type="entry name" value="DUF8149"/>
</dbReference>
<dbReference type="AlphaFoldDB" id="A0A1I6KM28"/>
<protein>
    <recommendedName>
        <fullName evidence="1">DUF8149 domain-containing protein</fullName>
    </recommendedName>
</protein>
<evidence type="ECO:0000313" key="3">
    <source>
        <dbReference type="Proteomes" id="UP000199062"/>
    </source>
</evidence>
<dbReference type="OrthoDB" id="260707at2157"/>
<organism evidence="2 3">
    <name type="scientific">Halomicrobium zhouii</name>
    <dbReference type="NCBI Taxonomy" id="767519"/>
    <lineage>
        <taxon>Archaea</taxon>
        <taxon>Methanobacteriati</taxon>
        <taxon>Methanobacteriota</taxon>
        <taxon>Stenosarchaea group</taxon>
        <taxon>Halobacteria</taxon>
        <taxon>Halobacteriales</taxon>
        <taxon>Haloarculaceae</taxon>
        <taxon>Halomicrobium</taxon>
    </lineage>
</organism>
<feature type="domain" description="DUF8149" evidence="1">
    <location>
        <begin position="5"/>
        <end position="70"/>
    </location>
</feature>
<dbReference type="EMBL" id="FOZK01000001">
    <property type="protein sequence ID" value="SFR92322.1"/>
    <property type="molecule type" value="Genomic_DNA"/>
</dbReference>
<dbReference type="Proteomes" id="UP000199062">
    <property type="component" value="Unassembled WGS sequence"/>
</dbReference>
<proteinExistence type="predicted"/>
<dbReference type="Pfam" id="PF26476">
    <property type="entry name" value="DUF8149"/>
    <property type="match status" value="1"/>
</dbReference>
<gene>
    <name evidence="2" type="ORF">SAMN05216559_1047</name>
</gene>
<keyword evidence="3" id="KW-1185">Reference proteome</keyword>
<evidence type="ECO:0000259" key="1">
    <source>
        <dbReference type="Pfam" id="PF26476"/>
    </source>
</evidence>